<name>A0AB34KKP3_9PEZI</name>
<feature type="region of interest" description="Disordered" evidence="2">
    <location>
        <begin position="1"/>
        <end position="22"/>
    </location>
</feature>
<evidence type="ECO:0000313" key="5">
    <source>
        <dbReference type="Proteomes" id="UP000803884"/>
    </source>
</evidence>
<protein>
    <recommendedName>
        <fullName evidence="3">Zn(2)-C6 fungal-type domain-containing protein</fullName>
    </recommendedName>
</protein>
<feature type="domain" description="Zn(2)-C6 fungal-type" evidence="3">
    <location>
        <begin position="28"/>
        <end position="58"/>
    </location>
</feature>
<keyword evidence="1" id="KW-0539">Nucleus</keyword>
<dbReference type="SMART" id="SM00066">
    <property type="entry name" value="GAL4"/>
    <property type="match status" value="1"/>
</dbReference>
<dbReference type="Gene3D" id="4.10.240.10">
    <property type="entry name" value="Zn(2)-C6 fungal-type DNA-binding domain"/>
    <property type="match status" value="1"/>
</dbReference>
<dbReference type="Pfam" id="PF11951">
    <property type="entry name" value="Fungal_trans_2"/>
    <property type="match status" value="1"/>
</dbReference>
<organism evidence="4 5">
    <name type="scientific">Cladosporium halotolerans</name>
    <dbReference type="NCBI Taxonomy" id="1052096"/>
    <lineage>
        <taxon>Eukaryota</taxon>
        <taxon>Fungi</taxon>
        <taxon>Dikarya</taxon>
        <taxon>Ascomycota</taxon>
        <taxon>Pezizomycotina</taxon>
        <taxon>Dothideomycetes</taxon>
        <taxon>Dothideomycetidae</taxon>
        <taxon>Cladosporiales</taxon>
        <taxon>Cladosporiaceae</taxon>
        <taxon>Cladosporium</taxon>
    </lineage>
</organism>
<dbReference type="PROSITE" id="PS50048">
    <property type="entry name" value="ZN2_CY6_FUNGAL_2"/>
    <property type="match status" value="1"/>
</dbReference>
<accession>A0AB34KKP3</accession>
<dbReference type="GO" id="GO:0008270">
    <property type="term" value="F:zinc ion binding"/>
    <property type="evidence" value="ECO:0007669"/>
    <property type="project" value="InterPro"/>
</dbReference>
<dbReference type="AlphaFoldDB" id="A0AB34KKP3"/>
<dbReference type="GeneID" id="96008703"/>
<dbReference type="PANTHER" id="PTHR47784">
    <property type="entry name" value="STEROL UPTAKE CONTROL PROTEIN 2"/>
    <property type="match status" value="1"/>
</dbReference>
<keyword evidence="5" id="KW-1185">Reference proteome</keyword>
<dbReference type="SUPFAM" id="SSF57701">
    <property type="entry name" value="Zn2/Cys6 DNA-binding domain"/>
    <property type="match status" value="1"/>
</dbReference>
<dbReference type="EMBL" id="JAAQHG020000028">
    <property type="protein sequence ID" value="KAL1584135.1"/>
    <property type="molecule type" value="Genomic_DNA"/>
</dbReference>
<dbReference type="Pfam" id="PF00172">
    <property type="entry name" value="Zn_clus"/>
    <property type="match status" value="1"/>
</dbReference>
<dbReference type="CDD" id="cd00067">
    <property type="entry name" value="GAL4"/>
    <property type="match status" value="1"/>
</dbReference>
<dbReference type="InterPro" id="IPR053157">
    <property type="entry name" value="Sterol_Uptake_Regulator"/>
</dbReference>
<evidence type="ECO:0000256" key="1">
    <source>
        <dbReference type="ARBA" id="ARBA00023242"/>
    </source>
</evidence>
<dbReference type="GO" id="GO:0001228">
    <property type="term" value="F:DNA-binding transcription activator activity, RNA polymerase II-specific"/>
    <property type="evidence" value="ECO:0007669"/>
    <property type="project" value="TreeGrafter"/>
</dbReference>
<evidence type="ECO:0000259" key="3">
    <source>
        <dbReference type="PROSITE" id="PS50048"/>
    </source>
</evidence>
<sequence length="396" mass="43875">MNTPSSHSDGSSGVGKRKIKAHRKSRGGCAMCKTRKVKCSETRPRCTNCVKLGDDCVYDRPRESQQIARLRSPQLNATGFDLRDLRYFHSYLTVAYPSFPLDTERAWTLEVPVIAQQFDFLNAAILSLGAAHLQANTDLELEQTVQKYRFAAIRGINSVDDINLKDLQDPSAGERATAVLASCYALTFISLYMGDPVSNFLVLVRGCASLSARMLQAGLKSPLFPEDENLIIKDDPNSALVRRQFFNGTSLCPTAAVEARCSLDAIEQLCNIEPFQQEVLERMKGIVAVTSGPLEAANSYLSLWSIFTQMAPSDFDEFTNSPNLVSVVLQVHFLAFESMMRPLLKIPTGGFSERADNKLLRNTISMNPINSTGTEAEKALLNQLVSWPQKFLESET</sequence>
<reference evidence="4 5" key="1">
    <citation type="journal article" date="2020" name="Microbiol. Resour. Announc.">
        <title>Draft Genome Sequence of a Cladosporium Species Isolated from the Mesophotic Ascidian Didemnum maculosum.</title>
        <authorList>
            <person name="Gioti A."/>
            <person name="Siaperas R."/>
            <person name="Nikolaivits E."/>
            <person name="Le Goff G."/>
            <person name="Ouazzani J."/>
            <person name="Kotoulas G."/>
            <person name="Topakas E."/>
        </authorList>
    </citation>
    <scope>NUCLEOTIDE SEQUENCE [LARGE SCALE GENOMIC DNA]</scope>
    <source>
        <strain evidence="4 5">TM138-S3</strain>
    </source>
</reference>
<gene>
    <name evidence="4" type="ORF">WHR41_07260</name>
</gene>
<feature type="compositionally biased region" description="Polar residues" evidence="2">
    <location>
        <begin position="1"/>
        <end position="11"/>
    </location>
</feature>
<dbReference type="Proteomes" id="UP000803884">
    <property type="component" value="Unassembled WGS sequence"/>
</dbReference>
<dbReference type="PANTHER" id="PTHR47784:SF7">
    <property type="entry name" value="ZN(II)2CYS6 TRANSCRIPTION FACTOR (EUROFUNG)"/>
    <property type="match status" value="1"/>
</dbReference>
<comment type="caution">
    <text evidence="4">The sequence shown here is derived from an EMBL/GenBank/DDBJ whole genome shotgun (WGS) entry which is preliminary data.</text>
</comment>
<dbReference type="PROSITE" id="PS00463">
    <property type="entry name" value="ZN2_CY6_FUNGAL_1"/>
    <property type="match status" value="1"/>
</dbReference>
<proteinExistence type="predicted"/>
<dbReference type="InterPro" id="IPR036864">
    <property type="entry name" value="Zn2-C6_fun-type_DNA-bd_sf"/>
</dbReference>
<evidence type="ECO:0000313" key="4">
    <source>
        <dbReference type="EMBL" id="KAL1584135.1"/>
    </source>
</evidence>
<dbReference type="InterPro" id="IPR001138">
    <property type="entry name" value="Zn2Cys6_DnaBD"/>
</dbReference>
<evidence type="ECO:0000256" key="2">
    <source>
        <dbReference type="SAM" id="MobiDB-lite"/>
    </source>
</evidence>
<dbReference type="InterPro" id="IPR021858">
    <property type="entry name" value="Fun_TF"/>
</dbReference>
<dbReference type="RefSeq" id="XP_069227241.1">
    <property type="nucleotide sequence ID" value="XM_069375865.1"/>
</dbReference>